<dbReference type="CDD" id="cd15797">
    <property type="entry name" value="PMEI"/>
    <property type="match status" value="1"/>
</dbReference>
<evidence type="ECO:0000256" key="4">
    <source>
        <dbReference type="SAM" id="Phobius"/>
    </source>
</evidence>
<keyword evidence="1" id="KW-0732">Signal</keyword>
<dbReference type="GO" id="GO:0004857">
    <property type="term" value="F:enzyme inhibitor activity"/>
    <property type="evidence" value="ECO:0000318"/>
    <property type="project" value="GO_Central"/>
</dbReference>
<dbReference type="AlphaFoldDB" id="A0A022PXV1"/>
<dbReference type="Gene3D" id="1.20.140.40">
    <property type="entry name" value="Invertase/pectin methylesterase inhibitor family protein"/>
    <property type="match status" value="1"/>
</dbReference>
<evidence type="ECO:0000313" key="7">
    <source>
        <dbReference type="Proteomes" id="UP000030748"/>
    </source>
</evidence>
<proteinExistence type="inferred from homology"/>
<dbReference type="Proteomes" id="UP000030748">
    <property type="component" value="Unassembled WGS sequence"/>
</dbReference>
<dbReference type="GO" id="GO:0046910">
    <property type="term" value="F:pectinesterase inhibitor activity"/>
    <property type="evidence" value="ECO:0007669"/>
    <property type="project" value="InterPro"/>
</dbReference>
<feature type="transmembrane region" description="Helical" evidence="4">
    <location>
        <begin position="6"/>
        <end position="29"/>
    </location>
</feature>
<dbReference type="InterPro" id="IPR035513">
    <property type="entry name" value="Invertase/methylesterase_inhib"/>
</dbReference>
<dbReference type="SUPFAM" id="SSF101148">
    <property type="entry name" value="Plant invertase/pectin methylesterase inhibitor"/>
    <property type="match status" value="1"/>
</dbReference>
<keyword evidence="4" id="KW-0812">Transmembrane</keyword>
<reference evidence="6 7" key="1">
    <citation type="journal article" date="2013" name="Proc. Natl. Acad. Sci. U.S.A.">
        <title>Fine-scale variation in meiotic recombination in Mimulus inferred from population shotgun sequencing.</title>
        <authorList>
            <person name="Hellsten U."/>
            <person name="Wright K.M."/>
            <person name="Jenkins J."/>
            <person name="Shu S."/>
            <person name="Yuan Y."/>
            <person name="Wessler S.R."/>
            <person name="Schmutz J."/>
            <person name="Willis J.H."/>
            <person name="Rokhsar D.S."/>
        </authorList>
    </citation>
    <scope>NUCLEOTIDE SEQUENCE [LARGE SCALE GENOMIC DNA]</scope>
    <source>
        <strain evidence="7">cv. DUN x IM62</strain>
    </source>
</reference>
<dbReference type="PANTHER" id="PTHR36710">
    <property type="entry name" value="PECTINESTERASE INHIBITOR-LIKE"/>
    <property type="match status" value="1"/>
</dbReference>
<keyword evidence="4" id="KW-0472">Membrane</keyword>
<name>A0A022PXV1_ERYGU</name>
<evidence type="ECO:0000259" key="5">
    <source>
        <dbReference type="SMART" id="SM00856"/>
    </source>
</evidence>
<dbReference type="InterPro" id="IPR052421">
    <property type="entry name" value="PCW_Enzyme_Inhibitor"/>
</dbReference>
<dbReference type="SMART" id="SM00856">
    <property type="entry name" value="PMEI"/>
    <property type="match status" value="1"/>
</dbReference>
<sequence>MSTHFVYLVNSFLIFTIILSSSINCLTLAETNAAVTDKLIQRICNETRKPSLCLKNLNPLKGKSLHENPIAILGGNSMNEAQSRANRTVDLVWSHYRSVSVHKPEIRVKYYNCFLSYKAVINQLKEAKRHMSGGAGSFVKKYVAAAADRVSSCDRELMKPPRGESTVLDANGYLKDLCSIILAICKNVS</sequence>
<dbReference type="Pfam" id="PF04043">
    <property type="entry name" value="PMEI"/>
    <property type="match status" value="1"/>
</dbReference>
<evidence type="ECO:0000256" key="3">
    <source>
        <dbReference type="ARBA" id="ARBA00038471"/>
    </source>
</evidence>
<dbReference type="GO" id="GO:0009505">
    <property type="term" value="C:plant-type cell wall"/>
    <property type="evidence" value="ECO:0000318"/>
    <property type="project" value="GO_Central"/>
</dbReference>
<dbReference type="GO" id="GO:0009827">
    <property type="term" value="P:plant-type cell wall modification"/>
    <property type="evidence" value="ECO:0000318"/>
    <property type="project" value="GO_Central"/>
</dbReference>
<evidence type="ECO:0000256" key="1">
    <source>
        <dbReference type="ARBA" id="ARBA00022729"/>
    </source>
</evidence>
<protein>
    <recommendedName>
        <fullName evidence="5">Pectinesterase inhibitor domain-containing protein</fullName>
    </recommendedName>
</protein>
<dbReference type="NCBIfam" id="TIGR01614">
    <property type="entry name" value="PME_inhib"/>
    <property type="match status" value="1"/>
</dbReference>
<organism evidence="6 7">
    <name type="scientific">Erythranthe guttata</name>
    <name type="common">Yellow monkey flower</name>
    <name type="synonym">Mimulus guttatus</name>
    <dbReference type="NCBI Taxonomy" id="4155"/>
    <lineage>
        <taxon>Eukaryota</taxon>
        <taxon>Viridiplantae</taxon>
        <taxon>Streptophyta</taxon>
        <taxon>Embryophyta</taxon>
        <taxon>Tracheophyta</taxon>
        <taxon>Spermatophyta</taxon>
        <taxon>Magnoliopsida</taxon>
        <taxon>eudicotyledons</taxon>
        <taxon>Gunneridae</taxon>
        <taxon>Pentapetalae</taxon>
        <taxon>asterids</taxon>
        <taxon>lamiids</taxon>
        <taxon>Lamiales</taxon>
        <taxon>Phrymaceae</taxon>
        <taxon>Erythranthe</taxon>
    </lineage>
</organism>
<comment type="similarity">
    <text evidence="3">Belongs to the PMEI family.</text>
</comment>
<dbReference type="InterPro" id="IPR006501">
    <property type="entry name" value="Pectinesterase_inhib_dom"/>
</dbReference>
<keyword evidence="4" id="KW-1133">Transmembrane helix</keyword>
<dbReference type="PANTHER" id="PTHR36710:SF4">
    <property type="entry name" value="PLANT INVERTASE_PECTIN METHYLESTERASE INHIBITOR SUPERFAMILY PROTEIN"/>
    <property type="match status" value="1"/>
</dbReference>
<accession>A0A022PXV1</accession>
<dbReference type="EMBL" id="KI632284">
    <property type="protein sequence ID" value="EYU20344.1"/>
    <property type="molecule type" value="Genomic_DNA"/>
</dbReference>
<evidence type="ECO:0000256" key="2">
    <source>
        <dbReference type="ARBA" id="ARBA00023157"/>
    </source>
</evidence>
<dbReference type="InterPro" id="IPR034086">
    <property type="entry name" value="PMEI_plant"/>
</dbReference>
<feature type="domain" description="Pectinesterase inhibitor" evidence="5">
    <location>
        <begin position="35"/>
        <end position="184"/>
    </location>
</feature>
<keyword evidence="7" id="KW-1185">Reference proteome</keyword>
<gene>
    <name evidence="6" type="ORF">MIMGU_mgv1a026662mg</name>
</gene>
<keyword evidence="2" id="KW-1015">Disulfide bond</keyword>
<evidence type="ECO:0000313" key="6">
    <source>
        <dbReference type="EMBL" id="EYU20344.1"/>
    </source>
</evidence>